<comment type="caution">
    <text evidence="1">The sequence shown here is derived from an EMBL/GenBank/DDBJ whole genome shotgun (WGS) entry which is preliminary data.</text>
</comment>
<protein>
    <submittedName>
        <fullName evidence="1">Ras/Rap GTPase-activating protein</fullName>
    </submittedName>
</protein>
<organism evidence="1 2">
    <name type="scientific">Triplophysa tibetana</name>
    <dbReference type="NCBI Taxonomy" id="1572043"/>
    <lineage>
        <taxon>Eukaryota</taxon>
        <taxon>Metazoa</taxon>
        <taxon>Chordata</taxon>
        <taxon>Craniata</taxon>
        <taxon>Vertebrata</taxon>
        <taxon>Euteleostomi</taxon>
        <taxon>Actinopterygii</taxon>
        <taxon>Neopterygii</taxon>
        <taxon>Teleostei</taxon>
        <taxon>Ostariophysi</taxon>
        <taxon>Cypriniformes</taxon>
        <taxon>Nemacheilidae</taxon>
        <taxon>Triplophysa</taxon>
    </lineage>
</organism>
<proteinExistence type="predicted"/>
<dbReference type="EMBL" id="SOYY01000024">
    <property type="protein sequence ID" value="KAA0702730.1"/>
    <property type="molecule type" value="Genomic_DNA"/>
</dbReference>
<evidence type="ECO:0000313" key="2">
    <source>
        <dbReference type="Proteomes" id="UP000324632"/>
    </source>
</evidence>
<sequence>MSRVAHGGREAFDELSAGQFLRLCRTSHQDMAGCDRLFPWRKRFQLAYCQEESAARSSESVGRPSNARCAVPPSYRHQPSFVAAPSYEQPDWNPRLCVMSGHQLYMLDQEELCRAKRHFMVFIGHNDIIEDRCVLNCWKSVHPLLMRERRSESQRNKLLRRTVSVPVEGRPHPEMVSGLAAYTTYCLLPTSSCLLRQRPTVIKMEVTDLERFNSNFEDRRNSSPNLQFNLV</sequence>
<reference evidence="1 2" key="1">
    <citation type="journal article" date="2019" name="Mol. Ecol. Resour.">
        <title>Chromosome-level genome assembly of Triplophysa tibetana, a fish adapted to the harsh high-altitude environment of the Tibetan Plateau.</title>
        <authorList>
            <person name="Yang X."/>
            <person name="Liu H."/>
            <person name="Ma Z."/>
            <person name="Zou Y."/>
            <person name="Zou M."/>
            <person name="Mao Y."/>
            <person name="Li X."/>
            <person name="Wang H."/>
            <person name="Chen T."/>
            <person name="Wang W."/>
            <person name="Yang R."/>
        </authorList>
    </citation>
    <scope>NUCLEOTIDE SEQUENCE [LARGE SCALE GENOMIC DNA]</scope>
    <source>
        <strain evidence="1">TTIB1903HZAU</strain>
        <tissue evidence="1">Muscle</tissue>
    </source>
</reference>
<dbReference type="Proteomes" id="UP000324632">
    <property type="component" value="Chromosome 24"/>
</dbReference>
<gene>
    <name evidence="1" type="ORF">E1301_Tti011184</name>
</gene>
<dbReference type="AlphaFoldDB" id="A0A5A9MZD3"/>
<evidence type="ECO:0000313" key="1">
    <source>
        <dbReference type="EMBL" id="KAA0702730.1"/>
    </source>
</evidence>
<name>A0A5A9MZD3_9TELE</name>
<accession>A0A5A9MZD3</accession>
<keyword evidence="2" id="KW-1185">Reference proteome</keyword>